<dbReference type="GO" id="GO:0005975">
    <property type="term" value="P:carbohydrate metabolic process"/>
    <property type="evidence" value="ECO:0007669"/>
    <property type="project" value="InterPro"/>
</dbReference>
<reference evidence="6 7" key="1">
    <citation type="submission" date="2016-11" db="EMBL/GenBank/DDBJ databases">
        <authorList>
            <person name="Jaros S."/>
            <person name="Januszkiewicz K."/>
            <person name="Wedrychowicz H."/>
        </authorList>
    </citation>
    <scope>NUCLEOTIDE SEQUENCE [LARGE SCALE GENOMIC DNA]</scope>
    <source>
        <strain evidence="6 7">DSM 15929</strain>
    </source>
</reference>
<dbReference type="GO" id="GO:0000287">
    <property type="term" value="F:magnesium ion binding"/>
    <property type="evidence" value="ECO:0007669"/>
    <property type="project" value="InterPro"/>
</dbReference>
<dbReference type="SFLD" id="SFLDS00003">
    <property type="entry name" value="Haloacid_Dehalogenase"/>
    <property type="match status" value="1"/>
</dbReference>
<dbReference type="NCBIfam" id="TIGR01990">
    <property type="entry name" value="bPGM"/>
    <property type="match status" value="1"/>
</dbReference>
<proteinExistence type="inferred from homology"/>
<feature type="binding site" evidence="4">
    <location>
        <position position="171"/>
    </location>
    <ligand>
        <name>Mg(2+)</name>
        <dbReference type="ChEBI" id="CHEBI:18420"/>
    </ligand>
</feature>
<feature type="binding site" evidence="3">
    <location>
        <begin position="11"/>
        <end position="13"/>
    </location>
    <ligand>
        <name>substrate</name>
    </ligand>
</feature>
<protein>
    <submittedName>
        <fullName evidence="6">Beta-phosphoglucomutase</fullName>
    </submittedName>
</protein>
<feature type="binding site" evidence="3">
    <location>
        <begin position="46"/>
        <end position="51"/>
    </location>
    <ligand>
        <name>substrate</name>
    </ligand>
</feature>
<name>A0A1M6UY66_9FIRM</name>
<feature type="active site" description="Proton donor/acceptor" evidence="2">
    <location>
        <position position="13"/>
    </location>
</feature>
<dbReference type="InterPro" id="IPR010972">
    <property type="entry name" value="Beta-PGM"/>
</dbReference>
<dbReference type="PANTHER" id="PTHR43481:SF4">
    <property type="entry name" value="GLYCEROL-1-PHOSPHATE PHOSPHOHYDROLASE 1-RELATED"/>
    <property type="match status" value="1"/>
</dbReference>
<dbReference type="InterPro" id="IPR010976">
    <property type="entry name" value="B-phosphoglucomutase_hydrolase"/>
</dbReference>
<evidence type="ECO:0000256" key="2">
    <source>
        <dbReference type="PIRSR" id="PIRSR610972-1"/>
    </source>
</evidence>
<dbReference type="EMBL" id="FRAC01000016">
    <property type="protein sequence ID" value="SHK74199.1"/>
    <property type="molecule type" value="Genomic_DNA"/>
</dbReference>
<keyword evidence="7" id="KW-1185">Reference proteome</keyword>
<evidence type="ECO:0000256" key="1">
    <source>
        <dbReference type="ARBA" id="ARBA00006171"/>
    </source>
</evidence>
<evidence type="ECO:0000256" key="4">
    <source>
        <dbReference type="PIRSR" id="PIRSR610972-3"/>
    </source>
</evidence>
<dbReference type="CDD" id="cd02598">
    <property type="entry name" value="HAD_BPGM"/>
    <property type="match status" value="1"/>
</dbReference>
<gene>
    <name evidence="6" type="ORF">SAMN02745136_03238</name>
</gene>
<dbReference type="NCBIfam" id="TIGR01509">
    <property type="entry name" value="HAD-SF-IA-v3"/>
    <property type="match status" value="1"/>
</dbReference>
<feature type="binding site" evidence="4">
    <location>
        <position position="13"/>
    </location>
    <ligand>
        <name>Mg(2+)</name>
        <dbReference type="ChEBI" id="CHEBI:18420"/>
    </ligand>
</feature>
<dbReference type="NCBIfam" id="TIGR02009">
    <property type="entry name" value="PGMB-YQAB-SF"/>
    <property type="match status" value="1"/>
</dbReference>
<feature type="binding site" evidence="4">
    <location>
        <position position="11"/>
    </location>
    <ligand>
        <name>Mg(2+)</name>
        <dbReference type="ChEBI" id="CHEBI:18420"/>
    </ligand>
</feature>
<dbReference type="GO" id="GO:0008801">
    <property type="term" value="F:beta-phosphoglucomutase activity"/>
    <property type="evidence" value="ECO:0007669"/>
    <property type="project" value="InterPro"/>
</dbReference>
<dbReference type="OrthoDB" id="9797743at2"/>
<feature type="site" description="Important for catalytic activity and assists the phosphoryl transfer reaction to Asp8 by balancing charge and orienting the reacting groups" evidence="5">
    <location>
        <position position="116"/>
    </location>
</feature>
<dbReference type="Pfam" id="PF00702">
    <property type="entry name" value="Hydrolase"/>
    <property type="match status" value="1"/>
</dbReference>
<dbReference type="PANTHER" id="PTHR43481">
    <property type="entry name" value="FRUCTOSE-1-PHOSPHATE PHOSPHATASE"/>
    <property type="match status" value="1"/>
</dbReference>
<dbReference type="SUPFAM" id="SSF56784">
    <property type="entry name" value="HAD-like"/>
    <property type="match status" value="1"/>
</dbReference>
<keyword evidence="4" id="KW-0479">Metal-binding</keyword>
<dbReference type="InterPro" id="IPR006439">
    <property type="entry name" value="HAD-SF_hydro_IA"/>
</dbReference>
<dbReference type="STRING" id="1121322.SAMN02745136_03238"/>
<dbReference type="RefSeq" id="WP_073277788.1">
    <property type="nucleotide sequence ID" value="NZ_FRAC01000016.1"/>
</dbReference>
<evidence type="ECO:0000256" key="5">
    <source>
        <dbReference type="PIRSR" id="PIRSR610972-4"/>
    </source>
</evidence>
<accession>A0A1M6UY66</accession>
<dbReference type="Proteomes" id="UP000184386">
    <property type="component" value="Unassembled WGS sequence"/>
</dbReference>
<feature type="binding site" evidence="3">
    <location>
        <position position="78"/>
    </location>
    <ligand>
        <name>substrate</name>
    </ligand>
</feature>
<evidence type="ECO:0000313" key="7">
    <source>
        <dbReference type="Proteomes" id="UP000184386"/>
    </source>
</evidence>
<dbReference type="PRINTS" id="PR00413">
    <property type="entry name" value="HADHALOGNASE"/>
</dbReference>
<dbReference type="Gene3D" id="1.10.150.240">
    <property type="entry name" value="Putative phosphatase, domain 2"/>
    <property type="match status" value="1"/>
</dbReference>
<feature type="binding site" evidence="3">
    <location>
        <position position="147"/>
    </location>
    <ligand>
        <name>substrate</name>
    </ligand>
</feature>
<feature type="binding site" evidence="3">
    <location>
        <position position="54"/>
    </location>
    <ligand>
        <name>substrate</name>
    </ligand>
</feature>
<dbReference type="SFLD" id="SFLDG01135">
    <property type="entry name" value="C1.5.6:_HAD__Beta-PGM__Phospha"/>
    <property type="match status" value="1"/>
</dbReference>
<evidence type="ECO:0000256" key="3">
    <source>
        <dbReference type="PIRSR" id="PIRSR610972-2"/>
    </source>
</evidence>
<organism evidence="6 7">
    <name type="scientific">Anaerocolumna jejuensis DSM 15929</name>
    <dbReference type="NCBI Taxonomy" id="1121322"/>
    <lineage>
        <taxon>Bacteria</taxon>
        <taxon>Bacillati</taxon>
        <taxon>Bacillota</taxon>
        <taxon>Clostridia</taxon>
        <taxon>Lachnospirales</taxon>
        <taxon>Lachnospiraceae</taxon>
        <taxon>Anaerocolumna</taxon>
    </lineage>
</organism>
<dbReference type="InterPro" id="IPR023198">
    <property type="entry name" value="PGP-like_dom2"/>
</dbReference>
<dbReference type="AlphaFoldDB" id="A0A1M6UY66"/>
<comment type="similarity">
    <text evidence="1">Belongs to the HAD-like hydrolase superfamily. CbbY/CbbZ/Gph/YieH family.</text>
</comment>
<dbReference type="Gene3D" id="3.40.50.1000">
    <property type="entry name" value="HAD superfamily/HAD-like"/>
    <property type="match status" value="1"/>
</dbReference>
<dbReference type="InterPro" id="IPR051806">
    <property type="entry name" value="HAD-like_SPP"/>
</dbReference>
<feature type="binding site" evidence="3">
    <location>
        <position position="27"/>
    </location>
    <ligand>
        <name>substrate</name>
    </ligand>
</feature>
<dbReference type="InterPro" id="IPR036412">
    <property type="entry name" value="HAD-like_sf"/>
</dbReference>
<dbReference type="GO" id="GO:0050308">
    <property type="term" value="F:sugar-phosphatase activity"/>
    <property type="evidence" value="ECO:0007669"/>
    <property type="project" value="TreeGrafter"/>
</dbReference>
<evidence type="ECO:0000313" key="6">
    <source>
        <dbReference type="EMBL" id="SHK74199.1"/>
    </source>
</evidence>
<feature type="binding site" evidence="3">
    <location>
        <begin position="116"/>
        <end position="120"/>
    </location>
    <ligand>
        <name>substrate</name>
    </ligand>
</feature>
<comment type="cofactor">
    <cofactor evidence="4">
        <name>Mg(2+)</name>
        <dbReference type="ChEBI" id="CHEBI:18420"/>
    </cofactor>
    <text evidence="4">Binds 2 magnesium ions per subunit.</text>
</comment>
<feature type="active site" description="Nucleophile" evidence="2">
    <location>
        <position position="11"/>
    </location>
</feature>
<keyword evidence="4" id="KW-0460">Magnesium</keyword>
<feature type="binding site" evidence="4">
    <location>
        <position position="172"/>
    </location>
    <ligand>
        <name>Mg(2+)</name>
        <dbReference type="ChEBI" id="CHEBI:18420"/>
    </ligand>
</feature>
<feature type="site" description="Important for catalytic activity and assists the phosphoryl transfer reaction to Asp8 by balancing charge and orienting the reacting groups" evidence="5">
    <location>
        <position position="147"/>
    </location>
</feature>
<dbReference type="InterPro" id="IPR023214">
    <property type="entry name" value="HAD_sf"/>
</dbReference>
<dbReference type="SFLD" id="SFLDG01129">
    <property type="entry name" value="C1.5:_HAD__Beta-PGM__Phosphata"/>
    <property type="match status" value="1"/>
</dbReference>
<sequence>MNNLIKACIFDLDGVLVDTAVYHYMAWKRLALELGFDFTQEQNEGLKGISRMQSLEILLAEGGLVFDEAAKLKLADKKNRWYCEYIEKMTADEILPGAASLLKELKSNGIKTALGSASKNAETILRNTNLLSQFDAIVDGNNITKAKPDPQVFLLAASQLKVKPEECVVFEDARAGIAAAVKAGMHSVGIGNPAWLNQADIVVPALKDISIDTLNNLFHTKGTSYETVY</sequence>